<evidence type="ECO:0000313" key="3">
    <source>
        <dbReference type="EMBL" id="CAG8773192.1"/>
    </source>
</evidence>
<dbReference type="Proteomes" id="UP000789342">
    <property type="component" value="Unassembled WGS sequence"/>
</dbReference>
<evidence type="ECO:0000256" key="1">
    <source>
        <dbReference type="ARBA" id="ARBA00023125"/>
    </source>
</evidence>
<dbReference type="AlphaFoldDB" id="A0A9N9JCH7"/>
<feature type="domain" description="HTH CENPB-type" evidence="2">
    <location>
        <begin position="65"/>
        <end position="136"/>
    </location>
</feature>
<dbReference type="SMART" id="SM00674">
    <property type="entry name" value="CENPB"/>
    <property type="match status" value="1"/>
</dbReference>
<dbReference type="SUPFAM" id="SSF48295">
    <property type="entry name" value="TrpR-like"/>
    <property type="match status" value="1"/>
</dbReference>
<dbReference type="GO" id="GO:0043565">
    <property type="term" value="F:sequence-specific DNA binding"/>
    <property type="evidence" value="ECO:0007669"/>
    <property type="project" value="InterPro"/>
</dbReference>
<dbReference type="GO" id="GO:0005634">
    <property type="term" value="C:nucleus"/>
    <property type="evidence" value="ECO:0007669"/>
    <property type="project" value="TreeGrafter"/>
</dbReference>
<dbReference type="InterPro" id="IPR018586">
    <property type="entry name" value="Brinker_DNA-bd"/>
</dbReference>
<organism evidence="3 4">
    <name type="scientific">Acaulospora morrowiae</name>
    <dbReference type="NCBI Taxonomy" id="94023"/>
    <lineage>
        <taxon>Eukaryota</taxon>
        <taxon>Fungi</taxon>
        <taxon>Fungi incertae sedis</taxon>
        <taxon>Mucoromycota</taxon>
        <taxon>Glomeromycotina</taxon>
        <taxon>Glomeromycetes</taxon>
        <taxon>Diversisporales</taxon>
        <taxon>Acaulosporaceae</taxon>
        <taxon>Acaulospora</taxon>
    </lineage>
</organism>
<dbReference type="EMBL" id="CAJVPV010047796">
    <property type="protein sequence ID" value="CAG8773192.1"/>
    <property type="molecule type" value="Genomic_DNA"/>
</dbReference>
<gene>
    <name evidence="3" type="ORF">AMORRO_LOCUS16725</name>
</gene>
<proteinExistence type="predicted"/>
<sequence>MDDLIRRKNRSYTIAFKLEVIGYAENTSNRHASRFYNVDRKRVQEWRKKKTEFEIIKNKGQARVLKGRGRKAMYPTLEEELLDYIRKKREEKNAVTTSMIKKKAKELSKTFNIEDAQFSHGWIVRFKNRHNLVERTRTQIAQKFPEDIPLVVRNFLKKTREKTINIEKKFIISFDETPMWFDMPRNSTLEFQGDLMISTYIPRVIRARPNGFFKNKGIIFVDRHNSHIRDDVIKALNIEGLDVLEIP</sequence>
<evidence type="ECO:0000259" key="2">
    <source>
        <dbReference type="PROSITE" id="PS51253"/>
    </source>
</evidence>
<evidence type="ECO:0000313" key="4">
    <source>
        <dbReference type="Proteomes" id="UP000789342"/>
    </source>
</evidence>
<dbReference type="Pfam" id="PF09607">
    <property type="entry name" value="BrkDBD"/>
    <property type="match status" value="1"/>
</dbReference>
<dbReference type="SUPFAM" id="SSF46689">
    <property type="entry name" value="Homeodomain-like"/>
    <property type="match status" value="1"/>
</dbReference>
<keyword evidence="4" id="KW-1185">Reference proteome</keyword>
<protein>
    <submittedName>
        <fullName evidence="3">9122_t:CDS:1</fullName>
    </submittedName>
</protein>
<dbReference type="InterPro" id="IPR010921">
    <property type="entry name" value="Trp_repressor/repl_initiator"/>
</dbReference>
<comment type="caution">
    <text evidence="3">The sequence shown here is derived from an EMBL/GenBank/DDBJ whole genome shotgun (WGS) entry which is preliminary data.</text>
</comment>
<dbReference type="PROSITE" id="PS51253">
    <property type="entry name" value="HTH_CENPB"/>
    <property type="match status" value="1"/>
</dbReference>
<dbReference type="PANTHER" id="PTHR19303">
    <property type="entry name" value="TRANSPOSON"/>
    <property type="match status" value="1"/>
</dbReference>
<feature type="non-terminal residue" evidence="3">
    <location>
        <position position="1"/>
    </location>
</feature>
<dbReference type="PANTHER" id="PTHR19303:SF73">
    <property type="entry name" value="PROTEIN PDC2"/>
    <property type="match status" value="1"/>
</dbReference>
<accession>A0A9N9JCH7</accession>
<reference evidence="3" key="1">
    <citation type="submission" date="2021-06" db="EMBL/GenBank/DDBJ databases">
        <authorList>
            <person name="Kallberg Y."/>
            <person name="Tangrot J."/>
            <person name="Rosling A."/>
        </authorList>
    </citation>
    <scope>NUCLEOTIDE SEQUENCE</scope>
    <source>
        <strain evidence="3">CL551</strain>
    </source>
</reference>
<keyword evidence="1" id="KW-0238">DNA-binding</keyword>
<dbReference type="Pfam" id="PF03221">
    <property type="entry name" value="HTH_Tnp_Tc5"/>
    <property type="match status" value="1"/>
</dbReference>
<dbReference type="InterPro" id="IPR050863">
    <property type="entry name" value="CenT-Element_Derived"/>
</dbReference>
<dbReference type="OrthoDB" id="2427847at2759"/>
<dbReference type="Gene3D" id="1.10.10.60">
    <property type="entry name" value="Homeodomain-like"/>
    <property type="match status" value="2"/>
</dbReference>
<dbReference type="InterPro" id="IPR006600">
    <property type="entry name" value="HTH_CenpB_DNA-bd_dom"/>
</dbReference>
<name>A0A9N9JCH7_9GLOM</name>
<dbReference type="InterPro" id="IPR009057">
    <property type="entry name" value="Homeodomain-like_sf"/>
</dbReference>